<sequence>MTEQLAGGAAFPDLRGTSVFITGGGAGIGAALTEAFLEQGARVAFCQRSDVTVFCDRMETRHGNRPLFLQCDVTDEPALRAAMAEAASEHGPITVLVNNAANDTRHDTLDISSDEWDDLIAVNLKSYFLTTQIAVPGMMEAGGGAIVNFSSISYMLGMAEMTAYTTANGGITAMTRGHAREFGRDGIRVNAVAPGWVLTERQLRLWASPEALDDFLTKQCLGRHLEPADLAGPVLFLASQASAMITGQCLAVDGGVVTTAA</sequence>
<accession>A0A0B3SY36</accession>
<evidence type="ECO:0000313" key="4">
    <source>
        <dbReference type="EMBL" id="KHQ55329.1"/>
    </source>
</evidence>
<evidence type="ECO:0000256" key="2">
    <source>
        <dbReference type="ARBA" id="ARBA00023002"/>
    </source>
</evidence>
<protein>
    <submittedName>
        <fullName evidence="4">Short-chain dehydrogenase/reductase SDR</fullName>
    </submittedName>
</protein>
<comment type="caution">
    <text evidence="4">The sequence shown here is derived from an EMBL/GenBank/DDBJ whole genome shotgun (WGS) entry which is preliminary data.</text>
</comment>
<dbReference type="EMBL" id="JSUQ01000001">
    <property type="protein sequence ID" value="KHQ55329.1"/>
    <property type="molecule type" value="Genomic_DNA"/>
</dbReference>
<dbReference type="PANTHER" id="PTHR42760">
    <property type="entry name" value="SHORT-CHAIN DEHYDROGENASES/REDUCTASES FAMILY MEMBER"/>
    <property type="match status" value="1"/>
</dbReference>
<dbReference type="RefSeq" id="WP_043136552.1">
    <property type="nucleotide sequence ID" value="NZ_BMGQ01000001.1"/>
</dbReference>
<dbReference type="GO" id="GO:0016616">
    <property type="term" value="F:oxidoreductase activity, acting on the CH-OH group of donors, NAD or NADP as acceptor"/>
    <property type="evidence" value="ECO:0007669"/>
    <property type="project" value="TreeGrafter"/>
</dbReference>
<comment type="similarity">
    <text evidence="1">Belongs to the short-chain dehydrogenases/reductases (SDR) family.</text>
</comment>
<gene>
    <name evidence="4" type="ORF">OA50_00365</name>
</gene>
<dbReference type="PRINTS" id="PR00080">
    <property type="entry name" value="SDRFAMILY"/>
</dbReference>
<dbReference type="Proteomes" id="UP000030960">
    <property type="component" value="Unassembled WGS sequence"/>
</dbReference>
<dbReference type="InterPro" id="IPR002347">
    <property type="entry name" value="SDR_fam"/>
</dbReference>
<keyword evidence="2" id="KW-0560">Oxidoreductase</keyword>
<evidence type="ECO:0000259" key="3">
    <source>
        <dbReference type="SMART" id="SM00822"/>
    </source>
</evidence>
<dbReference type="STRING" id="561184.SAMN05216376_103368"/>
<dbReference type="PATRIC" id="fig|1515334.3.peg.367"/>
<evidence type="ECO:0000256" key="1">
    <source>
        <dbReference type="ARBA" id="ARBA00006484"/>
    </source>
</evidence>
<name>A0A0B3SY36_9RHOB</name>
<dbReference type="CDD" id="cd05233">
    <property type="entry name" value="SDR_c"/>
    <property type="match status" value="1"/>
</dbReference>
<dbReference type="Gene3D" id="3.40.50.720">
    <property type="entry name" value="NAD(P)-binding Rossmann-like Domain"/>
    <property type="match status" value="1"/>
</dbReference>
<reference evidence="4 5" key="1">
    <citation type="submission" date="2014-10" db="EMBL/GenBank/DDBJ databases">
        <title>Genome sequence of Ponticoccus sp. strain UMTAT08 isolated from clonal culture of toxic dinoflagellate Alexandrium tamiyavanichii.</title>
        <authorList>
            <person name="Gan H.Y."/>
            <person name="Muhd D.-D."/>
            <person name="Mohd Noor M.E."/>
            <person name="Yeong Y.S."/>
            <person name="Usup G."/>
        </authorList>
    </citation>
    <scope>NUCLEOTIDE SEQUENCE [LARGE SCALE GENOMIC DNA]</scope>
    <source>
        <strain evidence="4 5">UMTAT08</strain>
    </source>
</reference>
<feature type="domain" description="Ketoreductase" evidence="3">
    <location>
        <begin position="17"/>
        <end position="209"/>
    </location>
</feature>
<dbReference type="InterPro" id="IPR057326">
    <property type="entry name" value="KR_dom"/>
</dbReference>
<dbReference type="SUPFAM" id="SSF51735">
    <property type="entry name" value="NAD(P)-binding Rossmann-fold domains"/>
    <property type="match status" value="1"/>
</dbReference>
<dbReference type="PANTHER" id="PTHR42760:SF133">
    <property type="entry name" value="3-OXOACYL-[ACYL-CARRIER-PROTEIN] REDUCTASE"/>
    <property type="match status" value="1"/>
</dbReference>
<dbReference type="Pfam" id="PF13561">
    <property type="entry name" value="adh_short_C2"/>
    <property type="match status" value="1"/>
</dbReference>
<dbReference type="GeneID" id="66500365"/>
<organism evidence="4 5">
    <name type="scientific">Mameliella alba</name>
    <dbReference type="NCBI Taxonomy" id="561184"/>
    <lineage>
        <taxon>Bacteria</taxon>
        <taxon>Pseudomonadati</taxon>
        <taxon>Pseudomonadota</taxon>
        <taxon>Alphaproteobacteria</taxon>
        <taxon>Rhodobacterales</taxon>
        <taxon>Roseobacteraceae</taxon>
        <taxon>Mameliella</taxon>
    </lineage>
</organism>
<evidence type="ECO:0000313" key="5">
    <source>
        <dbReference type="Proteomes" id="UP000030960"/>
    </source>
</evidence>
<keyword evidence="5" id="KW-1185">Reference proteome</keyword>
<accession>A0A225PYF8</accession>
<dbReference type="OrthoDB" id="9789398at2"/>
<dbReference type="AlphaFoldDB" id="A0A0B3SY36"/>
<dbReference type="InterPro" id="IPR036291">
    <property type="entry name" value="NAD(P)-bd_dom_sf"/>
</dbReference>
<dbReference type="PRINTS" id="PR00081">
    <property type="entry name" value="GDHRDH"/>
</dbReference>
<dbReference type="SMART" id="SM00822">
    <property type="entry name" value="PKS_KR"/>
    <property type="match status" value="1"/>
</dbReference>
<proteinExistence type="inferred from homology"/>
<dbReference type="FunFam" id="3.40.50.720:FF:000084">
    <property type="entry name" value="Short-chain dehydrogenase reductase"/>
    <property type="match status" value="1"/>
</dbReference>